<comment type="caution">
    <text evidence="1">The sequence shown here is derived from an EMBL/GenBank/DDBJ whole genome shotgun (WGS) entry which is preliminary data.</text>
</comment>
<dbReference type="InterPro" id="IPR038883">
    <property type="entry name" value="AN11006-like"/>
</dbReference>
<organism evidence="1 2">
    <name type="scientific">Cladonia borealis</name>
    <dbReference type="NCBI Taxonomy" id="184061"/>
    <lineage>
        <taxon>Eukaryota</taxon>
        <taxon>Fungi</taxon>
        <taxon>Dikarya</taxon>
        <taxon>Ascomycota</taxon>
        <taxon>Pezizomycotina</taxon>
        <taxon>Lecanoromycetes</taxon>
        <taxon>OSLEUM clade</taxon>
        <taxon>Lecanoromycetidae</taxon>
        <taxon>Lecanorales</taxon>
        <taxon>Lecanorineae</taxon>
        <taxon>Cladoniaceae</taxon>
        <taxon>Cladonia</taxon>
    </lineage>
</organism>
<reference evidence="1" key="1">
    <citation type="submission" date="2023-03" db="EMBL/GenBank/DDBJ databases">
        <title>Complete genome of Cladonia borealis.</title>
        <authorList>
            <person name="Park H."/>
        </authorList>
    </citation>
    <scope>NUCLEOTIDE SEQUENCE</scope>
    <source>
        <strain evidence="1">ANT050790</strain>
    </source>
</reference>
<dbReference type="AlphaFoldDB" id="A0AA39QT61"/>
<dbReference type="EMBL" id="JAFEKC020000024">
    <property type="protein sequence ID" value="KAK0507263.1"/>
    <property type="molecule type" value="Genomic_DNA"/>
</dbReference>
<keyword evidence="2" id="KW-1185">Reference proteome</keyword>
<proteinExistence type="predicted"/>
<evidence type="ECO:0000313" key="2">
    <source>
        <dbReference type="Proteomes" id="UP001166286"/>
    </source>
</evidence>
<accession>A0AA39QT61</accession>
<dbReference type="Proteomes" id="UP001166286">
    <property type="component" value="Unassembled WGS sequence"/>
</dbReference>
<dbReference type="PANTHER" id="PTHR42085:SF2">
    <property type="entry name" value="F-BOX DOMAIN-CONTAINING PROTEIN"/>
    <property type="match status" value="1"/>
</dbReference>
<dbReference type="PANTHER" id="PTHR42085">
    <property type="entry name" value="F-BOX DOMAIN-CONTAINING PROTEIN"/>
    <property type="match status" value="1"/>
</dbReference>
<name>A0AA39QT61_9LECA</name>
<evidence type="ECO:0000313" key="1">
    <source>
        <dbReference type="EMBL" id="KAK0507263.1"/>
    </source>
</evidence>
<protein>
    <submittedName>
        <fullName evidence="1">Uncharacterized protein</fullName>
    </submittedName>
</protein>
<sequence>MPDANGVGFLDLSLEIRDQIYRELLFQPIGYGAARRRHKFETSILRVNKQIHEEASRVLYEENAWVVFDIQIDGMMQILEPPTSHYLISTERDTSRRGMLPFGGVPSLRVRVREQNHHLQWLVGYVIIPLEWVGDMTEHFILGQKTSNDLKFAVQFHKNQKRESRQRMAIEFLEVIRGVRSAYVHGLTPPFLGVQVARRMKTPLKSIDELIDRTSVYIRRGELMLAQGQVHHAQELYDQGYDNSNRATLSKFLANETYTKRRTFRSKLCESLEGSAVCSLRHGKSYRACIKLKDYVRRTGNLPESQRVTGFYYYGLASVAAGFDNEALYGFMLALILIPGYEAADKEVDALEERVTKGMSPKVVMASTQSNGDAKDLERYRIWSNLDVLKHLRHRNACDGELSMLQKHMIMVNFKRERNPGFLLLR</sequence>
<gene>
    <name evidence="1" type="ORF">JMJ35_010301</name>
</gene>